<dbReference type="InterPro" id="IPR018626">
    <property type="entry name" value="LCHN/Anr2"/>
</dbReference>
<dbReference type="OrthoDB" id="2152680at2759"/>
<keyword evidence="3" id="KW-1185">Reference proteome</keyword>
<dbReference type="AlphaFoldDB" id="K5VX87"/>
<dbReference type="KEGG" id="pco:PHACADRAFT_213243"/>
<protein>
    <recommendedName>
        <fullName evidence="4">Protein LCHN</fullName>
    </recommendedName>
</protein>
<evidence type="ECO:0000256" key="1">
    <source>
        <dbReference type="SAM" id="MobiDB-lite"/>
    </source>
</evidence>
<dbReference type="GeneID" id="18913353"/>
<feature type="region of interest" description="Disordered" evidence="1">
    <location>
        <begin position="347"/>
        <end position="367"/>
    </location>
</feature>
<reference evidence="2 3" key="1">
    <citation type="journal article" date="2012" name="BMC Genomics">
        <title>Comparative genomics of the white-rot fungi, Phanerochaete carnosa and P. chrysosporium, to elucidate the genetic basis of the distinct wood types they colonize.</title>
        <authorList>
            <person name="Suzuki H."/>
            <person name="MacDonald J."/>
            <person name="Syed K."/>
            <person name="Salamov A."/>
            <person name="Hori C."/>
            <person name="Aerts A."/>
            <person name="Henrissat B."/>
            <person name="Wiebenga A."/>
            <person name="vanKuyk P.A."/>
            <person name="Barry K."/>
            <person name="Lindquist E."/>
            <person name="LaButti K."/>
            <person name="Lapidus A."/>
            <person name="Lucas S."/>
            <person name="Coutinho P."/>
            <person name="Gong Y."/>
            <person name="Samejima M."/>
            <person name="Mahadevan R."/>
            <person name="Abou-Zaid M."/>
            <person name="de Vries R.P."/>
            <person name="Igarashi K."/>
            <person name="Yadav J.S."/>
            <person name="Grigoriev I.V."/>
            <person name="Master E.R."/>
        </authorList>
    </citation>
    <scope>NUCLEOTIDE SEQUENCE [LARGE SCALE GENOMIC DNA]</scope>
    <source>
        <strain evidence="2 3">HHB-10118-sp</strain>
    </source>
</reference>
<dbReference type="InterPro" id="IPR053056">
    <property type="entry name" value="Lipid_Metab_Assoc_Protein"/>
</dbReference>
<sequence length="683" mass="75121">MSTSEARQRPPQDVVAIFHASFHPTQGNILDWSLKASDDFDLANVEFSCLPSGLHLVEEDVVYFTKSSHQGVCIFRRRPTAEHGHRGFRLSSLGILLARSTRARPWKHVPDLKRMLNTMYQRMEDRITTLGSALGPEDSDWEPARAFFEERQVRRSDLGGAGDWRGWEAEMSGFGLDYSPLDSASQTSSEPSTRINASLSQDRDMLMNPTLQLPHLLRALGPSSLTLYKHILGRRRVLIYTTPPVEPACVLCQVAADMCFEAQTTPSFNLDEPSSFNFSSSAKGKLKDKARAGIKVLGVVTLHDLDRLKEESMDGRGWVACTTDAIFLEKPEYYDLLVDLTITPSRGGRPTMASPRPSSSRPPPFRGEKYRLSTIRFTWSDVKLWTELDRLMQSSSDGSETTPAFTPSSSSYYPTSKSQGKLASFASGWGDVWRVYEDVCVICAGLWMGTWRSSSVWRDREGSRAENWGSMRPNGDDAQSGASGGDGSDARSTKSKMYVRNVGMGIEGRTTPPPSIAQEDGILLHRTPKAMRRASGSSVWTWASARGTGGGSNATATSAKTQRGSSDDDALEDVDRLSLRAQQAATTLALLQTFQANTDGLLARLAELLPERTAHSHQMAHSVGSSAPAIVLTPRDLMSFDLGPLSGLDGRFVEWLVEVYGDGARVVVRRGWRDVVALLLGLS</sequence>
<dbReference type="STRING" id="650164.K5VX87"/>
<feature type="region of interest" description="Disordered" evidence="1">
    <location>
        <begin position="393"/>
        <end position="417"/>
    </location>
</feature>
<dbReference type="RefSeq" id="XP_007400551.1">
    <property type="nucleotide sequence ID" value="XM_007400489.1"/>
</dbReference>
<feature type="region of interest" description="Disordered" evidence="1">
    <location>
        <begin position="545"/>
        <end position="569"/>
    </location>
</feature>
<dbReference type="PANTHER" id="PTHR28153">
    <property type="entry name" value="PROTEIN, PUTATIVE-RELATED"/>
    <property type="match status" value="1"/>
</dbReference>
<evidence type="ECO:0000313" key="2">
    <source>
        <dbReference type="EMBL" id="EKM51410.1"/>
    </source>
</evidence>
<dbReference type="InParanoid" id="K5VX87"/>
<dbReference type="Pfam" id="PF09804">
    <property type="entry name" value="DENND11"/>
    <property type="match status" value="1"/>
</dbReference>
<organism evidence="2 3">
    <name type="scientific">Phanerochaete carnosa (strain HHB-10118-sp)</name>
    <name type="common">White-rot fungus</name>
    <name type="synonym">Peniophora carnosa</name>
    <dbReference type="NCBI Taxonomy" id="650164"/>
    <lineage>
        <taxon>Eukaryota</taxon>
        <taxon>Fungi</taxon>
        <taxon>Dikarya</taxon>
        <taxon>Basidiomycota</taxon>
        <taxon>Agaricomycotina</taxon>
        <taxon>Agaricomycetes</taxon>
        <taxon>Polyporales</taxon>
        <taxon>Phanerochaetaceae</taxon>
        <taxon>Phanerochaete</taxon>
    </lineage>
</organism>
<accession>K5VX87</accession>
<evidence type="ECO:0000313" key="3">
    <source>
        <dbReference type="Proteomes" id="UP000008370"/>
    </source>
</evidence>
<dbReference type="PANTHER" id="PTHR28153:SF1">
    <property type="entry name" value="DUF4484 DOMAIN-CONTAINING PROTEIN"/>
    <property type="match status" value="1"/>
</dbReference>
<name>K5VX87_PHACS</name>
<evidence type="ECO:0008006" key="4">
    <source>
        <dbReference type="Google" id="ProtNLM"/>
    </source>
</evidence>
<dbReference type="HOGENOM" id="CLU_442816_0_0_1"/>
<dbReference type="EMBL" id="JH930477">
    <property type="protein sequence ID" value="EKM51410.1"/>
    <property type="molecule type" value="Genomic_DNA"/>
</dbReference>
<gene>
    <name evidence="2" type="ORF">PHACADRAFT_213243</name>
</gene>
<dbReference type="Proteomes" id="UP000008370">
    <property type="component" value="Unassembled WGS sequence"/>
</dbReference>
<proteinExistence type="predicted"/>
<feature type="region of interest" description="Disordered" evidence="1">
    <location>
        <begin position="464"/>
        <end position="495"/>
    </location>
</feature>
<dbReference type="GO" id="GO:0005811">
    <property type="term" value="C:lipid droplet"/>
    <property type="evidence" value="ECO:0007669"/>
    <property type="project" value="TreeGrafter"/>
</dbReference>
<feature type="compositionally biased region" description="Low complexity" evidence="1">
    <location>
        <begin position="399"/>
        <end position="417"/>
    </location>
</feature>